<reference evidence="3" key="1">
    <citation type="journal article" date="2019" name="Int. J. Syst. Evol. Microbiol.">
        <title>The Global Catalogue of Microorganisms (GCM) 10K type strain sequencing project: providing services to taxonomists for standard genome sequencing and annotation.</title>
        <authorList>
            <consortium name="The Broad Institute Genomics Platform"/>
            <consortium name="The Broad Institute Genome Sequencing Center for Infectious Disease"/>
            <person name="Wu L."/>
            <person name="Ma J."/>
        </authorList>
    </citation>
    <scope>NUCLEOTIDE SEQUENCE [LARGE SCALE GENOMIC DNA]</scope>
    <source>
        <strain evidence="3">JCM 17069</strain>
    </source>
</reference>
<feature type="signal peptide" evidence="1">
    <location>
        <begin position="1"/>
        <end position="20"/>
    </location>
</feature>
<evidence type="ECO:0008006" key="4">
    <source>
        <dbReference type="Google" id="ProtNLM"/>
    </source>
</evidence>
<protein>
    <recommendedName>
        <fullName evidence="4">WG repeat-containing protein</fullName>
    </recommendedName>
</protein>
<dbReference type="InterPro" id="IPR032774">
    <property type="entry name" value="WG_beta_rep"/>
</dbReference>
<evidence type="ECO:0000313" key="3">
    <source>
        <dbReference type="Proteomes" id="UP001500367"/>
    </source>
</evidence>
<organism evidence="2 3">
    <name type="scientific">Flavobacterium cheonanense</name>
    <dbReference type="NCBI Taxonomy" id="706183"/>
    <lineage>
        <taxon>Bacteria</taxon>
        <taxon>Pseudomonadati</taxon>
        <taxon>Bacteroidota</taxon>
        <taxon>Flavobacteriia</taxon>
        <taxon>Flavobacteriales</taxon>
        <taxon>Flavobacteriaceae</taxon>
        <taxon>Flavobacterium</taxon>
    </lineage>
</organism>
<name>A0ABP7V6L4_9FLAO</name>
<proteinExistence type="predicted"/>
<dbReference type="EMBL" id="BAABCT010000001">
    <property type="protein sequence ID" value="GAA4060443.1"/>
    <property type="molecule type" value="Genomic_DNA"/>
</dbReference>
<comment type="caution">
    <text evidence="2">The sequence shown here is derived from an EMBL/GenBank/DDBJ whole genome shotgun (WGS) entry which is preliminary data.</text>
</comment>
<sequence length="453" mass="53847">MKISTLIVLLFSLNFGFSQTFNVPFRKGTLWGYADKLGKIIIEPKYDSVSADYDNFRWYVFKNGKTGIINIEGIERIPVEYDSIHKQPVHSEYNEFEVYKNGQMGYTDINGKFILPVAYKSIYKADDESFNRLELKFFVQTNADEKYQLITQNKTEILKDIEDFKNIYNGYYIIQTNKKNGIYSMISKSWKINAEYDSIKRFDFKDFYRPKEEFKNIKYYGLKSGKIYLFTNSYEIVTTSFNKIEDFFYKPENNSEDIYSTVPDEVVDIRKNIIKVTGDKYVEYQEYKTKDFNRTQIKISISKEKEKYKIKCNNSSFDNTKKFLFDEICLLKSSYDGKYDSKFALVKSKNKWQFFNIIKNELISNITFDSYNIHKRFNNILLLKNKNKIGLYQLEDGRDAEISAIVEPIYDSFENFKYITSNDREYHSFNLYYFKKDGKLCPVGMNGIKFYQD</sequence>
<evidence type="ECO:0000313" key="2">
    <source>
        <dbReference type="EMBL" id="GAA4060443.1"/>
    </source>
</evidence>
<accession>A0ABP7V6L4</accession>
<keyword evidence="1" id="KW-0732">Signal</keyword>
<dbReference type="Proteomes" id="UP001500367">
    <property type="component" value="Unassembled WGS sequence"/>
</dbReference>
<keyword evidence="3" id="KW-1185">Reference proteome</keyword>
<gene>
    <name evidence="2" type="ORF">GCM10022389_00950</name>
</gene>
<dbReference type="RefSeq" id="WP_344814883.1">
    <property type="nucleotide sequence ID" value="NZ_BAABCT010000001.1"/>
</dbReference>
<evidence type="ECO:0000256" key="1">
    <source>
        <dbReference type="SAM" id="SignalP"/>
    </source>
</evidence>
<feature type="chain" id="PRO_5046338139" description="WG repeat-containing protein" evidence="1">
    <location>
        <begin position="21"/>
        <end position="453"/>
    </location>
</feature>
<dbReference type="Pfam" id="PF14903">
    <property type="entry name" value="WG_beta_rep"/>
    <property type="match status" value="1"/>
</dbReference>